<dbReference type="CDD" id="cd01948">
    <property type="entry name" value="EAL"/>
    <property type="match status" value="1"/>
</dbReference>
<feature type="domain" description="EAL" evidence="1">
    <location>
        <begin position="169"/>
        <end position="407"/>
    </location>
</feature>
<accession>A0A934JMU4</accession>
<organism evidence="2 3">
    <name type="scientific">Marinomonas transparens</name>
    <dbReference type="NCBI Taxonomy" id="2795388"/>
    <lineage>
        <taxon>Bacteria</taxon>
        <taxon>Pseudomonadati</taxon>
        <taxon>Pseudomonadota</taxon>
        <taxon>Gammaproteobacteria</taxon>
        <taxon>Oceanospirillales</taxon>
        <taxon>Oceanospirillaceae</taxon>
        <taxon>Marinomonas</taxon>
    </lineage>
</organism>
<dbReference type="SMART" id="SM00052">
    <property type="entry name" value="EAL"/>
    <property type="match status" value="1"/>
</dbReference>
<gene>
    <name evidence="2" type="ORF">I8J31_13575</name>
</gene>
<name>A0A934JMU4_9GAMM</name>
<dbReference type="PANTHER" id="PTHR33121:SF76">
    <property type="entry name" value="SIGNALING PROTEIN"/>
    <property type="match status" value="1"/>
</dbReference>
<dbReference type="AlphaFoldDB" id="A0A934JMU4"/>
<dbReference type="InterPro" id="IPR003018">
    <property type="entry name" value="GAF"/>
</dbReference>
<dbReference type="InterPro" id="IPR029016">
    <property type="entry name" value="GAF-like_dom_sf"/>
</dbReference>
<dbReference type="Pfam" id="PF00563">
    <property type="entry name" value="EAL"/>
    <property type="match status" value="1"/>
</dbReference>
<evidence type="ECO:0000313" key="2">
    <source>
        <dbReference type="EMBL" id="MBJ7538711.1"/>
    </source>
</evidence>
<dbReference type="Gene3D" id="3.20.20.450">
    <property type="entry name" value="EAL domain"/>
    <property type="match status" value="1"/>
</dbReference>
<protein>
    <submittedName>
        <fullName evidence="2">EAL domain-containing protein</fullName>
    </submittedName>
</protein>
<dbReference type="EMBL" id="JAEMNX010000017">
    <property type="protein sequence ID" value="MBJ7538711.1"/>
    <property type="molecule type" value="Genomic_DNA"/>
</dbReference>
<dbReference type="SUPFAM" id="SSF141868">
    <property type="entry name" value="EAL domain-like"/>
    <property type="match status" value="1"/>
</dbReference>
<dbReference type="InterPro" id="IPR035919">
    <property type="entry name" value="EAL_sf"/>
</dbReference>
<dbReference type="InterPro" id="IPR050706">
    <property type="entry name" value="Cyclic-di-GMP_PDE-like"/>
</dbReference>
<sequence>MQVDTIEKFILSEKKAPTAATMEELEGIVSAIRVYLKMDIAIISEVKDDNLYFRYLDASPTSTFPQSKAPHPYQNSYCRALVEGLIPGLIQDTFKHPTACKLPSTQMFHIGSFVGAPIYLEDGALYGAIYCFQNKSDNTLNDRDLSIITYFSDLIGKTLDSHSKQKHKHHEVENRINTILDNNFITMHYQPILDLTTNDISGYESLARFNSDPYVTPDIWFEEAQLVGMGEKLEMLAVKSALKLDYYFRDHNRYLSINTSPDYILSGALEKTIGHLACNVLIEITEHQPIADYQAFQKALSPLRREGVKLAIDDVGTGYSNLTHILELEPDIIKLDLSLTKEIHMDRKRCALASALCTFAKEIQCEIIAEGIESAKELHTLKELGVNKGQGYFIGRPAPLPLTRSCA</sequence>
<dbReference type="PANTHER" id="PTHR33121">
    <property type="entry name" value="CYCLIC DI-GMP PHOSPHODIESTERASE PDEF"/>
    <property type="match status" value="1"/>
</dbReference>
<dbReference type="RefSeq" id="WP_199469118.1">
    <property type="nucleotide sequence ID" value="NZ_JAEMNX010000017.1"/>
</dbReference>
<proteinExistence type="predicted"/>
<evidence type="ECO:0000313" key="3">
    <source>
        <dbReference type="Proteomes" id="UP000628710"/>
    </source>
</evidence>
<dbReference type="InterPro" id="IPR001633">
    <property type="entry name" value="EAL_dom"/>
</dbReference>
<dbReference type="SUPFAM" id="SSF55781">
    <property type="entry name" value="GAF domain-like"/>
    <property type="match status" value="1"/>
</dbReference>
<dbReference type="GO" id="GO:0071111">
    <property type="term" value="F:cyclic-guanylate-specific phosphodiesterase activity"/>
    <property type="evidence" value="ECO:0007669"/>
    <property type="project" value="InterPro"/>
</dbReference>
<keyword evidence="3" id="KW-1185">Reference proteome</keyword>
<comment type="caution">
    <text evidence="2">The sequence shown here is derived from an EMBL/GenBank/DDBJ whole genome shotgun (WGS) entry which is preliminary data.</text>
</comment>
<evidence type="ECO:0000259" key="1">
    <source>
        <dbReference type="PROSITE" id="PS50883"/>
    </source>
</evidence>
<dbReference type="PROSITE" id="PS50883">
    <property type="entry name" value="EAL"/>
    <property type="match status" value="1"/>
</dbReference>
<dbReference type="Pfam" id="PF01590">
    <property type="entry name" value="GAF"/>
    <property type="match status" value="1"/>
</dbReference>
<reference evidence="2" key="1">
    <citation type="submission" date="2020-12" db="EMBL/GenBank/DDBJ databases">
        <title>Marinomonas arctica sp. nov., a psychrotolerant bacterium isolated from the Arctic.</title>
        <authorList>
            <person name="Zhang Y."/>
        </authorList>
    </citation>
    <scope>NUCLEOTIDE SEQUENCE</scope>
    <source>
        <strain evidence="2">C1424</strain>
    </source>
</reference>
<dbReference type="Proteomes" id="UP000628710">
    <property type="component" value="Unassembled WGS sequence"/>
</dbReference>
<dbReference type="Gene3D" id="3.30.450.40">
    <property type="match status" value="1"/>
</dbReference>